<dbReference type="EMBL" id="RAHH01000002">
    <property type="protein sequence ID" value="RJT47207.1"/>
    <property type="molecule type" value="Genomic_DNA"/>
</dbReference>
<reference evidence="2 3" key="1">
    <citation type="submission" date="2018-09" db="EMBL/GenBank/DDBJ databases">
        <authorList>
            <person name="Le Fleche-Mateos A."/>
        </authorList>
    </citation>
    <scope>NUCLEOTIDE SEQUENCE [LARGE SCALE GENOMIC DNA]</scope>
    <source>
        <strain evidence="2 3">DSM 27399</strain>
    </source>
</reference>
<dbReference type="Pfam" id="PF25694">
    <property type="entry name" value="N_peptide"/>
    <property type="match status" value="1"/>
</dbReference>
<dbReference type="RefSeq" id="WP_101076791.1">
    <property type="nucleotide sequence ID" value="NZ_RAHH01000002.1"/>
</dbReference>
<dbReference type="Proteomes" id="UP000284908">
    <property type="component" value="Unassembled WGS sequence"/>
</dbReference>
<organism evidence="2 3">
    <name type="scientific">Rahnella woolbedingensis</name>
    <dbReference type="NCBI Taxonomy" id="1510574"/>
    <lineage>
        <taxon>Bacteria</taxon>
        <taxon>Pseudomonadati</taxon>
        <taxon>Pseudomonadota</taxon>
        <taxon>Gammaproteobacteria</taxon>
        <taxon>Enterobacterales</taxon>
        <taxon>Yersiniaceae</taxon>
        <taxon>Rahnella</taxon>
    </lineage>
</organism>
<protein>
    <recommendedName>
        <fullName evidence="4">Antitermination protein N</fullName>
    </recommendedName>
</protein>
<evidence type="ECO:0000313" key="2">
    <source>
        <dbReference type="EMBL" id="RJT47207.1"/>
    </source>
</evidence>
<feature type="compositionally biased region" description="Polar residues" evidence="1">
    <location>
        <begin position="1"/>
        <end position="11"/>
    </location>
</feature>
<comment type="caution">
    <text evidence="2">The sequence shown here is derived from an EMBL/GenBank/DDBJ whole genome shotgun (WGS) entry which is preliminary data.</text>
</comment>
<proteinExistence type="predicted"/>
<feature type="region of interest" description="Disordered" evidence="1">
    <location>
        <begin position="1"/>
        <end position="22"/>
    </location>
</feature>
<dbReference type="OrthoDB" id="6505020at2"/>
<evidence type="ECO:0000313" key="3">
    <source>
        <dbReference type="Proteomes" id="UP000284908"/>
    </source>
</evidence>
<sequence length="95" mass="10394">MTRRTQFTGTADSRRREARKHLQALPVNDFSTGLDASPAAPSKAELTCKRKPAMRAVVATITTTTKHYPSADNMCLPQVAVFAAGYRKSEVITAR</sequence>
<dbReference type="AlphaFoldDB" id="A0A419NEQ9"/>
<name>A0A419NEQ9_9GAMM</name>
<accession>A0A419NEQ9</accession>
<dbReference type="InterPro" id="IPR057902">
    <property type="entry name" value="N_peptide"/>
</dbReference>
<gene>
    <name evidence="2" type="ORF">D6C13_02265</name>
</gene>
<evidence type="ECO:0008006" key="4">
    <source>
        <dbReference type="Google" id="ProtNLM"/>
    </source>
</evidence>
<keyword evidence="3" id="KW-1185">Reference proteome</keyword>
<evidence type="ECO:0000256" key="1">
    <source>
        <dbReference type="SAM" id="MobiDB-lite"/>
    </source>
</evidence>